<accession>A0A8H5Y3W1</accession>
<gene>
    <name evidence="1" type="ORF">FMUND_12399</name>
</gene>
<name>A0A8H5Y3W1_9HYPO</name>
<dbReference type="OrthoDB" id="5114392at2759"/>
<comment type="caution">
    <text evidence="1">The sequence shown here is derived from an EMBL/GenBank/DDBJ whole genome shotgun (WGS) entry which is preliminary data.</text>
</comment>
<protein>
    <submittedName>
        <fullName evidence="1">Uncharacterized protein</fullName>
    </submittedName>
</protein>
<dbReference type="Proteomes" id="UP000544331">
    <property type="component" value="Unassembled WGS sequence"/>
</dbReference>
<organism evidence="1 2">
    <name type="scientific">Fusarium mundagurra</name>
    <dbReference type="NCBI Taxonomy" id="1567541"/>
    <lineage>
        <taxon>Eukaryota</taxon>
        <taxon>Fungi</taxon>
        <taxon>Dikarya</taxon>
        <taxon>Ascomycota</taxon>
        <taxon>Pezizomycotina</taxon>
        <taxon>Sordariomycetes</taxon>
        <taxon>Hypocreomycetidae</taxon>
        <taxon>Hypocreales</taxon>
        <taxon>Nectriaceae</taxon>
        <taxon>Fusarium</taxon>
        <taxon>Fusarium fujikuroi species complex</taxon>
    </lineage>
</organism>
<sequence>MLSNPSYITINFSVRLVATARVSTLARHQCPDTIARPPDPIRPAFVESGNEALNYSTRNNELTSRIAMNRESLSRASFGMAVATVATRSSNFHKTSVADGYKREIAQLRLKVTAWEDTYRKGEIRCPNGIEQAMMERHWPVKYLRGIDDKINCLRDLGCLLNIMSSGVSCLMKTLAGRNIWFVGLADHI</sequence>
<evidence type="ECO:0000313" key="2">
    <source>
        <dbReference type="Proteomes" id="UP000544331"/>
    </source>
</evidence>
<keyword evidence="2" id="KW-1185">Reference proteome</keyword>
<dbReference type="EMBL" id="JAAOAN010000509">
    <property type="protein sequence ID" value="KAF5704671.1"/>
    <property type="molecule type" value="Genomic_DNA"/>
</dbReference>
<reference evidence="1 2" key="1">
    <citation type="submission" date="2020-05" db="EMBL/GenBank/DDBJ databases">
        <title>Identification and distribution of gene clusters putatively required for synthesis of sphingolipid metabolism inhibitors in phylogenetically diverse species of the filamentous fungus Fusarium.</title>
        <authorList>
            <person name="Kim H.-S."/>
            <person name="Busman M."/>
            <person name="Brown D.W."/>
            <person name="Divon H."/>
            <person name="Uhlig S."/>
            <person name="Proctor R.H."/>
        </authorList>
    </citation>
    <scope>NUCLEOTIDE SEQUENCE [LARGE SCALE GENOMIC DNA]</scope>
    <source>
        <strain evidence="1 2">NRRL 66235</strain>
    </source>
</reference>
<evidence type="ECO:0000313" key="1">
    <source>
        <dbReference type="EMBL" id="KAF5704671.1"/>
    </source>
</evidence>
<proteinExistence type="predicted"/>
<dbReference type="AlphaFoldDB" id="A0A8H5Y3W1"/>